<evidence type="ECO:0008006" key="8">
    <source>
        <dbReference type="Google" id="ProtNLM"/>
    </source>
</evidence>
<feature type="binding site" evidence="5">
    <location>
        <position position="285"/>
    </location>
    <ligand>
        <name>Fe cation</name>
        <dbReference type="ChEBI" id="CHEBI:24875"/>
        <note>catalytic</note>
    </ligand>
</feature>
<comment type="caution">
    <text evidence="6">The sequence shown here is derived from an EMBL/GenBank/DDBJ whole genome shotgun (WGS) entry which is preliminary data.</text>
</comment>
<keyword evidence="4 5" id="KW-0408">Iron</keyword>
<dbReference type="Proteomes" id="UP000191285">
    <property type="component" value="Unassembled WGS sequence"/>
</dbReference>
<dbReference type="GO" id="GO:0010436">
    <property type="term" value="F:carotenoid dioxygenase activity"/>
    <property type="evidence" value="ECO:0007669"/>
    <property type="project" value="TreeGrafter"/>
</dbReference>
<feature type="binding site" evidence="5">
    <location>
        <position position="230"/>
    </location>
    <ligand>
        <name>Fe cation</name>
        <dbReference type="ChEBI" id="CHEBI:24875"/>
        <note>catalytic</note>
    </ligand>
</feature>
<evidence type="ECO:0000256" key="2">
    <source>
        <dbReference type="ARBA" id="ARBA00022723"/>
    </source>
</evidence>
<evidence type="ECO:0000256" key="4">
    <source>
        <dbReference type="ARBA" id="ARBA00023004"/>
    </source>
</evidence>
<evidence type="ECO:0000256" key="5">
    <source>
        <dbReference type="PIRSR" id="PIRSR604294-1"/>
    </source>
</evidence>
<dbReference type="AlphaFoldDB" id="A0A1V6SM46"/>
<dbReference type="GO" id="GO:0046872">
    <property type="term" value="F:metal ion binding"/>
    <property type="evidence" value="ECO:0007669"/>
    <property type="project" value="UniProtKB-KW"/>
</dbReference>
<dbReference type="InterPro" id="IPR004294">
    <property type="entry name" value="Carotenoid_Oase"/>
</dbReference>
<evidence type="ECO:0000313" key="6">
    <source>
        <dbReference type="EMBL" id="OQE14754.1"/>
    </source>
</evidence>
<dbReference type="GO" id="GO:0016121">
    <property type="term" value="P:carotene catabolic process"/>
    <property type="evidence" value="ECO:0007669"/>
    <property type="project" value="TreeGrafter"/>
</dbReference>
<dbReference type="PANTHER" id="PTHR10543">
    <property type="entry name" value="BETA-CAROTENE DIOXYGENASE"/>
    <property type="match status" value="1"/>
</dbReference>
<sequence length="617" mass="69546">MTESNDSRSKIKQKEHRCNRGNFAPVHKNKNLTSCAFTGTIPLELSGGQYVRNGGNPSFGDELRGEMHMFDGDGMLSAVFFCEKKDTIEIIPYFVNQFILTDVFLASKSFPNLRSAIIPSISHFLDRSSPLLTFYQLCRFIFLLLLSHVLARNPIKSISVANTAVIFHDKRVLATCQTGPPMRIHLPSLVTVGWYNGSSVDNESGETCKTKHVFGHTGPLKYLKNWTTAHQPRVDHTTGELISFQSSFIPPFVWYSISPSTGAGSSTQSTLNLPISGISKPKFMHDFGVSSHYCVILDLPMSLDPGNLLKGLPIIHFDHMAPSRFGVFPRRHPEKIRWFETQACFIFHTASTWDEQSKNSEGEGEVSAVNMLACRYTNGNMLHSMGGIDLTCTPGTAKDFETDSHLYYYRFGLFEDKNVITHQWALSAIPFEMPVLAHPDSAGKPEFIYGCSSEDMMFNSVTEEPMKINCLVKMNVMELIERGLAESPGPITGCVDERNIQAIQESDDVDDPIAIFTAPPGWYAQEPRFIPRNNATREDDGYILTFMFDESQLEENGKAPETAVSELWVIDARDMKTILAKIILPQRVPYGFHGNWFSRNEIDEQRPYKKSRNEEWK</sequence>
<dbReference type="PANTHER" id="PTHR10543:SF89">
    <property type="entry name" value="CAROTENOID 9,10(9',10')-CLEAVAGE DIOXYGENASE 1"/>
    <property type="match status" value="1"/>
</dbReference>
<evidence type="ECO:0000256" key="3">
    <source>
        <dbReference type="ARBA" id="ARBA00023002"/>
    </source>
</evidence>
<evidence type="ECO:0000313" key="7">
    <source>
        <dbReference type="Proteomes" id="UP000191285"/>
    </source>
</evidence>
<dbReference type="STRING" id="303698.A0A1V6SM46"/>
<gene>
    <name evidence="6" type="ORF">PENSTE_c033G02103</name>
</gene>
<proteinExistence type="inferred from homology"/>
<reference evidence="7" key="1">
    <citation type="journal article" date="2017" name="Nat. Microbiol.">
        <title>Global analysis of biosynthetic gene clusters reveals vast potential of secondary metabolite production in Penicillium species.</title>
        <authorList>
            <person name="Nielsen J.C."/>
            <person name="Grijseels S."/>
            <person name="Prigent S."/>
            <person name="Ji B."/>
            <person name="Dainat J."/>
            <person name="Nielsen K.F."/>
            <person name="Frisvad J.C."/>
            <person name="Workman M."/>
            <person name="Nielsen J."/>
        </authorList>
    </citation>
    <scope>NUCLEOTIDE SEQUENCE [LARGE SCALE GENOMIC DNA]</scope>
    <source>
        <strain evidence="7">IBT 24891</strain>
    </source>
</reference>
<dbReference type="OrthoDB" id="1069523at2759"/>
<feature type="binding site" evidence="5">
    <location>
        <position position="593"/>
    </location>
    <ligand>
        <name>Fe cation</name>
        <dbReference type="ChEBI" id="CHEBI:24875"/>
        <note>catalytic</note>
    </ligand>
</feature>
<name>A0A1V6SM46_9EURO</name>
<keyword evidence="7" id="KW-1185">Reference proteome</keyword>
<dbReference type="Pfam" id="PF03055">
    <property type="entry name" value="RPE65"/>
    <property type="match status" value="1"/>
</dbReference>
<keyword evidence="2 5" id="KW-0479">Metal-binding</keyword>
<feature type="binding site" evidence="5">
    <location>
        <position position="348"/>
    </location>
    <ligand>
        <name>Fe cation</name>
        <dbReference type="ChEBI" id="CHEBI:24875"/>
        <note>catalytic</note>
    </ligand>
</feature>
<organism evidence="6 7">
    <name type="scientific">Penicillium steckii</name>
    <dbReference type="NCBI Taxonomy" id="303698"/>
    <lineage>
        <taxon>Eukaryota</taxon>
        <taxon>Fungi</taxon>
        <taxon>Dikarya</taxon>
        <taxon>Ascomycota</taxon>
        <taxon>Pezizomycotina</taxon>
        <taxon>Eurotiomycetes</taxon>
        <taxon>Eurotiomycetidae</taxon>
        <taxon>Eurotiales</taxon>
        <taxon>Aspergillaceae</taxon>
        <taxon>Penicillium</taxon>
    </lineage>
</organism>
<comment type="cofactor">
    <cofactor evidence="5">
        <name>Fe(2+)</name>
        <dbReference type="ChEBI" id="CHEBI:29033"/>
    </cofactor>
    <text evidence="5">Binds 1 Fe(2+) ion per subunit.</text>
</comment>
<comment type="similarity">
    <text evidence="1">Belongs to the carotenoid oxygenase family.</text>
</comment>
<accession>A0A1V6SM46</accession>
<protein>
    <recommendedName>
        <fullName evidence="8">Carotenoid oxygenase</fullName>
    </recommendedName>
</protein>
<keyword evidence="3" id="KW-0560">Oxidoreductase</keyword>
<dbReference type="EMBL" id="MLKD01000033">
    <property type="protein sequence ID" value="OQE14754.1"/>
    <property type="molecule type" value="Genomic_DNA"/>
</dbReference>
<evidence type="ECO:0000256" key="1">
    <source>
        <dbReference type="ARBA" id="ARBA00006787"/>
    </source>
</evidence>